<comment type="caution">
    <text evidence="2">The sequence shown here is derived from an EMBL/GenBank/DDBJ whole genome shotgun (WGS) entry which is preliminary data.</text>
</comment>
<accession>A0ABR3ZSC2</accession>
<gene>
    <name evidence="2" type="ORF">Sste5346_000355</name>
</gene>
<sequence>MPSSSNTSAAYGWRESWPPAQIRLQQAASTGDHSSNGTAAMVKEESRDDIHDDDMQLTDDNPLVYFLTPTPLLSTDEDGESYFVDDSDSSSFFYNENDNDDDAGFYSGGAMDFEFDAGIEDATHPQPIIRSVSPSSLAESIGGNGGRTSRRSMRPPTPPRISLHPGSNGLTGADPTLFDNMDSAIKDDDDDDDEHYIHFGNGDYSGRHSLSSSPAKGRLSPRSSSHSLSPPPLSSSPASPRSLPDIHDLYTHHHLNNSQSHLTAAGAMIVRRRSPRSWRVPSPDVFSIEEETEEELSTGVAASPSTPDRSSCGRRHHNHHYERHLQVEAAKPPKKKRVRFVLPGEEVA</sequence>
<feature type="region of interest" description="Disordered" evidence="1">
    <location>
        <begin position="1"/>
        <end position="56"/>
    </location>
</feature>
<feature type="region of interest" description="Disordered" evidence="1">
    <location>
        <begin position="292"/>
        <end position="348"/>
    </location>
</feature>
<organism evidence="2 3">
    <name type="scientific">Sporothrix stenoceras</name>
    <dbReference type="NCBI Taxonomy" id="5173"/>
    <lineage>
        <taxon>Eukaryota</taxon>
        <taxon>Fungi</taxon>
        <taxon>Dikarya</taxon>
        <taxon>Ascomycota</taxon>
        <taxon>Pezizomycotina</taxon>
        <taxon>Sordariomycetes</taxon>
        <taxon>Sordariomycetidae</taxon>
        <taxon>Ophiostomatales</taxon>
        <taxon>Ophiostomataceae</taxon>
        <taxon>Sporothrix</taxon>
    </lineage>
</organism>
<feature type="compositionally biased region" description="Basic residues" evidence="1">
    <location>
        <begin position="312"/>
        <end position="322"/>
    </location>
</feature>
<feature type="compositionally biased region" description="Basic and acidic residues" evidence="1">
    <location>
        <begin position="42"/>
        <end position="54"/>
    </location>
</feature>
<evidence type="ECO:0000313" key="2">
    <source>
        <dbReference type="EMBL" id="KAL1903071.1"/>
    </source>
</evidence>
<reference evidence="2 3" key="1">
    <citation type="journal article" date="2024" name="IMA Fungus">
        <title>IMA Genome - F19 : A genome assembly and annotation guide to empower mycologists, including annotated draft genome sequences of Ceratocystis pirilliformis, Diaporthe australafricana, Fusarium ophioides, Paecilomyces lecythidis, and Sporothrix stenoceras.</title>
        <authorList>
            <person name="Aylward J."/>
            <person name="Wilson A.M."/>
            <person name="Visagie C.M."/>
            <person name="Spraker J."/>
            <person name="Barnes I."/>
            <person name="Buitendag C."/>
            <person name="Ceriani C."/>
            <person name="Del Mar Angel L."/>
            <person name="du Plessis D."/>
            <person name="Fuchs T."/>
            <person name="Gasser K."/>
            <person name="Kramer D."/>
            <person name="Li W."/>
            <person name="Munsamy K."/>
            <person name="Piso A."/>
            <person name="Price J.L."/>
            <person name="Sonnekus B."/>
            <person name="Thomas C."/>
            <person name="van der Nest A."/>
            <person name="van Dijk A."/>
            <person name="van Heerden A."/>
            <person name="van Vuuren N."/>
            <person name="Yilmaz N."/>
            <person name="Duong T.A."/>
            <person name="van der Merwe N.A."/>
            <person name="Wingfield M.J."/>
            <person name="Wingfield B.D."/>
        </authorList>
    </citation>
    <scope>NUCLEOTIDE SEQUENCE [LARGE SCALE GENOMIC DNA]</scope>
    <source>
        <strain evidence="2 3">CMW 5346</strain>
    </source>
</reference>
<feature type="compositionally biased region" description="Low complexity" evidence="1">
    <location>
        <begin position="218"/>
        <end position="228"/>
    </location>
</feature>
<feature type="compositionally biased region" description="Polar residues" evidence="1">
    <location>
        <begin position="23"/>
        <end position="38"/>
    </location>
</feature>
<feature type="region of interest" description="Disordered" evidence="1">
    <location>
        <begin position="117"/>
        <end position="246"/>
    </location>
</feature>
<dbReference type="EMBL" id="JAWCUI010000002">
    <property type="protein sequence ID" value="KAL1903071.1"/>
    <property type="molecule type" value="Genomic_DNA"/>
</dbReference>
<proteinExistence type="predicted"/>
<protein>
    <submittedName>
        <fullName evidence="2">Uncharacterized protein</fullName>
    </submittedName>
</protein>
<evidence type="ECO:0000256" key="1">
    <source>
        <dbReference type="SAM" id="MobiDB-lite"/>
    </source>
</evidence>
<name>A0ABR3ZSC2_9PEZI</name>
<dbReference type="Proteomes" id="UP001583186">
    <property type="component" value="Unassembled WGS sequence"/>
</dbReference>
<evidence type="ECO:0000313" key="3">
    <source>
        <dbReference type="Proteomes" id="UP001583186"/>
    </source>
</evidence>
<keyword evidence="3" id="KW-1185">Reference proteome</keyword>